<keyword evidence="1" id="KW-0732">Signal</keyword>
<feature type="chain" id="PRO_5031545582" description="Lipoprotein" evidence="1">
    <location>
        <begin position="21"/>
        <end position="282"/>
    </location>
</feature>
<evidence type="ECO:0008006" key="4">
    <source>
        <dbReference type="Google" id="ProtNLM"/>
    </source>
</evidence>
<evidence type="ECO:0000313" key="2">
    <source>
        <dbReference type="EMBL" id="MBB2156650.1"/>
    </source>
</evidence>
<gene>
    <name evidence="2" type="ORF">HLH33_10065</name>
</gene>
<evidence type="ECO:0000313" key="3">
    <source>
        <dbReference type="Proteomes" id="UP000550787"/>
    </source>
</evidence>
<reference evidence="2 3" key="1">
    <citation type="submission" date="2020-04" db="EMBL/GenBank/DDBJ databases">
        <title>Description of novel Gluconacetobacter.</title>
        <authorList>
            <person name="Sombolestani A."/>
        </authorList>
    </citation>
    <scope>NUCLEOTIDE SEQUENCE [LARGE SCALE GENOMIC DNA]</scope>
    <source>
        <strain evidence="2 3">LMG 7603</strain>
    </source>
</reference>
<evidence type="ECO:0000256" key="1">
    <source>
        <dbReference type="SAM" id="SignalP"/>
    </source>
</evidence>
<protein>
    <recommendedName>
        <fullName evidence="4">Lipoprotein</fullName>
    </recommendedName>
</protein>
<comment type="caution">
    <text evidence="2">The sequence shown here is derived from an EMBL/GenBank/DDBJ whole genome shotgun (WGS) entry which is preliminary data.</text>
</comment>
<accession>A0A7W4I5L1</accession>
<feature type="signal peptide" evidence="1">
    <location>
        <begin position="1"/>
        <end position="20"/>
    </location>
</feature>
<name>A0A7W4I5L1_GLUDI</name>
<dbReference type="Proteomes" id="UP000550787">
    <property type="component" value="Unassembled WGS sequence"/>
</dbReference>
<sequence length="282" mass="27938">MSLPTCIRTALAGSSLLLLAACGGAPTPEPVLLGQFNQNTDRFGVISTVGKAEGTIQKDGRTCDIYKIYTTGLTAGGRAAVKAAEVLSSVATLGVAQIGWAIGKAGTRPQLHTVLFCFGPNDKLVDIFDKDPTDSTGPDHLIVNRAAYASSLAARVIAPARAVPEVAAAPAAAAPVAVESAPQTAPAVVPVVGATPAQAAVSGTGEAPIIYEKPVAPKASAAAGAISLDNVSQEATTGRAQVSTGSATITAGASADDLNAISARKSEAANKPALGAAPVPAP</sequence>
<dbReference type="EMBL" id="JABEQG010000016">
    <property type="protein sequence ID" value="MBB2156650.1"/>
    <property type="molecule type" value="Genomic_DNA"/>
</dbReference>
<organism evidence="2 3">
    <name type="scientific">Gluconacetobacter diazotrophicus</name>
    <name type="common">Acetobacter diazotrophicus</name>
    <dbReference type="NCBI Taxonomy" id="33996"/>
    <lineage>
        <taxon>Bacteria</taxon>
        <taxon>Pseudomonadati</taxon>
        <taxon>Pseudomonadota</taxon>
        <taxon>Alphaproteobacteria</taxon>
        <taxon>Acetobacterales</taxon>
        <taxon>Acetobacteraceae</taxon>
        <taxon>Gluconacetobacter</taxon>
    </lineage>
</organism>
<proteinExistence type="predicted"/>
<dbReference type="AlphaFoldDB" id="A0A7W4I5L1"/>